<evidence type="ECO:0000313" key="3">
    <source>
        <dbReference type="Proteomes" id="UP000000493"/>
    </source>
</evidence>
<dbReference type="Proteomes" id="UP000000493">
    <property type="component" value="Plasmid pRUNSL03"/>
</dbReference>
<proteinExistence type="predicted"/>
<reference evidence="2 3" key="2">
    <citation type="journal article" date="2012" name="Stand. Genomic Sci.">
        <title>Complete genome sequence of the aquatic bacterium Runella slithyformis type strain (LSU 4(T)).</title>
        <authorList>
            <person name="Copeland A."/>
            <person name="Zhang X."/>
            <person name="Misra M."/>
            <person name="Lapidus A."/>
            <person name="Nolan M."/>
            <person name="Lucas S."/>
            <person name="Deshpande S."/>
            <person name="Cheng J.F."/>
            <person name="Tapia R."/>
            <person name="Goodwin L.A."/>
            <person name="Pitluck S."/>
            <person name="Liolios K."/>
            <person name="Pagani I."/>
            <person name="Ivanova N."/>
            <person name="Mikhailova N."/>
            <person name="Pati A."/>
            <person name="Chen A."/>
            <person name="Palaniappan K."/>
            <person name="Land M."/>
            <person name="Hauser L."/>
            <person name="Pan C."/>
            <person name="Jeffries C.D."/>
            <person name="Detter J.C."/>
            <person name="Brambilla E.M."/>
            <person name="Rohde M."/>
            <person name="Djao O.D."/>
            <person name="Goker M."/>
            <person name="Sikorski J."/>
            <person name="Tindall B.J."/>
            <person name="Woyke T."/>
            <person name="Bristow J."/>
            <person name="Eisen J.A."/>
            <person name="Markowitz V."/>
            <person name="Hugenholtz P."/>
            <person name="Kyrpides N.C."/>
            <person name="Klenk H.P."/>
            <person name="Mavromatis K."/>
        </authorList>
    </citation>
    <scope>NUCLEOTIDE SEQUENCE [LARGE SCALE GENOMIC DNA]</scope>
    <source>
        <strain evidence="3">ATCC 29530 / DSM 19594 / LMG 11500 / NCIMB 11436 / LSU 4</strain>
    </source>
</reference>
<evidence type="ECO:0000256" key="1">
    <source>
        <dbReference type="SAM" id="SignalP"/>
    </source>
</evidence>
<gene>
    <name evidence="2" type="ordered locus">Runsl_5836</name>
</gene>
<reference evidence="3" key="1">
    <citation type="submission" date="2011-06" db="EMBL/GenBank/DDBJ databases">
        <title>The complete genome of plasmid 3 of Runella slithyformis DSM 19594.</title>
        <authorList>
            <consortium name="US DOE Joint Genome Institute (JGI-PGF)"/>
            <person name="Lucas S."/>
            <person name="Han J."/>
            <person name="Lapidus A."/>
            <person name="Bruce D."/>
            <person name="Goodwin L."/>
            <person name="Pitluck S."/>
            <person name="Peters L."/>
            <person name="Kyrpides N."/>
            <person name="Mavromatis K."/>
            <person name="Ivanova N."/>
            <person name="Ovchinnikova G."/>
            <person name="Zhang X."/>
            <person name="Misra M."/>
            <person name="Detter J.C."/>
            <person name="Tapia R."/>
            <person name="Han C."/>
            <person name="Land M."/>
            <person name="Hauser L."/>
            <person name="Markowitz V."/>
            <person name="Cheng J.-F."/>
            <person name="Hugenholtz P."/>
            <person name="Woyke T."/>
            <person name="Wu D."/>
            <person name="Tindall B."/>
            <person name="Faehrich R."/>
            <person name="Brambilla E."/>
            <person name="Klenk H.-P."/>
            <person name="Eisen J.A."/>
        </authorList>
    </citation>
    <scope>NUCLEOTIDE SEQUENCE [LARGE SCALE GENOMIC DNA]</scope>
    <source>
        <strain evidence="3">ATCC 29530 / DSM 19594 / LMG 11500 / NCIMB 11436 / LSU 4</strain>
        <plasmid evidence="3">pRUNSL03</plasmid>
    </source>
</reference>
<sequence length="368" mass="41586">MKKTIAFITAFALAFAVQAQFVVSDPMHTGVTTLIKLIQDPSFKTMVKNIEQLQKVASTVRQFHRGMETVKTVQNCVAKMQKLSAAVSRDGHIYPTEFSAMTQDIEALAAEGSSIFKDMRTATTQSGGVLKMTDAERVVFLDNAYKRVSRYSATIDRYFAKVRSMSIQRSGNKTDMANTAKLYRLASRVGSVGSGGEIYRNTRDLAYDMGYDDRDTSVLDKAYTNAQAKALREKQSICAENQANYYDELYFKEAQMDKEAFQALLGEGYTFEAKKGSFMNVVKDIATFKMYKQVIDGVEQLVGENTSDKDIQTEINDSVKNFIDPSGKVISNEEFQLQLKFKARELMRPVREELRKKWKLDECMTLGY</sequence>
<geneLocation type="plasmid" evidence="2 3">
    <name>pRUNSL03</name>
</geneLocation>
<organism evidence="2 3">
    <name type="scientific">Runella slithyformis (strain ATCC 29530 / DSM 19594 / LMG 11500 / NCIMB 11436 / LSU 4)</name>
    <dbReference type="NCBI Taxonomy" id="761193"/>
    <lineage>
        <taxon>Bacteria</taxon>
        <taxon>Pseudomonadati</taxon>
        <taxon>Bacteroidota</taxon>
        <taxon>Cytophagia</taxon>
        <taxon>Cytophagales</taxon>
        <taxon>Spirosomataceae</taxon>
        <taxon>Runella</taxon>
    </lineage>
</organism>
<dbReference type="KEGG" id="rsi:Runsl_5836"/>
<keyword evidence="1" id="KW-0732">Signal</keyword>
<keyword evidence="2" id="KW-0614">Plasmid</keyword>
<keyword evidence="3" id="KW-1185">Reference proteome</keyword>
<feature type="chain" id="PRO_5031170149" evidence="1">
    <location>
        <begin position="20"/>
        <end position="368"/>
    </location>
</feature>
<dbReference type="EMBL" id="CP002862">
    <property type="protein sequence ID" value="AEI52133.1"/>
    <property type="molecule type" value="Genomic_DNA"/>
</dbReference>
<evidence type="ECO:0000313" key="2">
    <source>
        <dbReference type="EMBL" id="AEI52133.1"/>
    </source>
</evidence>
<feature type="signal peptide" evidence="1">
    <location>
        <begin position="1"/>
        <end position="19"/>
    </location>
</feature>
<protein>
    <submittedName>
        <fullName evidence="2">Uncharacterized protein</fullName>
    </submittedName>
</protein>
<accession>A0A7U3ZRS3</accession>
<name>A0A7U3ZRS3_RUNSL</name>
<dbReference type="RefSeq" id="WP_013921714.1">
    <property type="nucleotide sequence ID" value="NC_015694.1"/>
</dbReference>
<dbReference type="AlphaFoldDB" id="A0A7U3ZRS3"/>